<dbReference type="PANTHER" id="PTHR42748">
    <property type="entry name" value="NITROGEN METABOLITE REPRESSION PROTEIN NMRA FAMILY MEMBER"/>
    <property type="match status" value="1"/>
</dbReference>
<evidence type="ECO:0000259" key="2">
    <source>
        <dbReference type="Pfam" id="PF13460"/>
    </source>
</evidence>
<reference evidence="3 4" key="1">
    <citation type="submission" date="2023-07" db="EMBL/GenBank/DDBJ databases">
        <title>Protaetiibacter sp. nov WY-16 isolated from soil.</title>
        <authorList>
            <person name="Liu B."/>
            <person name="Wan Y."/>
        </authorList>
    </citation>
    <scope>NUCLEOTIDE SEQUENCE [LARGE SCALE GENOMIC DNA]</scope>
    <source>
        <strain evidence="3 4">WY-16</strain>
    </source>
</reference>
<dbReference type="SUPFAM" id="SSF51735">
    <property type="entry name" value="NAD(P)-binding Rossmann-fold domains"/>
    <property type="match status" value="1"/>
</dbReference>
<keyword evidence="1" id="KW-0521">NADP</keyword>
<dbReference type="InterPro" id="IPR051164">
    <property type="entry name" value="NmrA-like_oxidored"/>
</dbReference>
<sequence length="256" mass="27299">MTTILVTGATGGLGRPTVERLRAAGHDVRALSRHAGGGRQAGEGRVVADLATGAGLEDALTGVETVLHLATTRKSDAAQTLTLLDAARTAGVSHIVYISIVGVDRIPFAYYRDKAECERLVAESGIPFTILRATQFHGFVADLFLATRRLPFLVTLPVSDQPIAVEEVADRLAELAETGPSGRVPDIGGPEILTLDELAAQWQRAHGSHKRVWRVSIPGKTMKAFRAGHHLAGLPGYGRGTFAEYAAHRARDTNEA</sequence>
<gene>
    <name evidence="3" type="ORF">Q5716_08085</name>
</gene>
<dbReference type="PANTHER" id="PTHR42748:SF3">
    <property type="entry name" value="BLL4366 PROTEIN"/>
    <property type="match status" value="1"/>
</dbReference>
<dbReference type="InterPro" id="IPR016040">
    <property type="entry name" value="NAD(P)-bd_dom"/>
</dbReference>
<feature type="domain" description="NAD(P)-binding" evidence="2">
    <location>
        <begin position="8"/>
        <end position="137"/>
    </location>
</feature>
<name>A0ABT9BMH8_9MICO</name>
<dbReference type="EMBL" id="JAUQUB010000001">
    <property type="protein sequence ID" value="MDO7882179.1"/>
    <property type="molecule type" value="Genomic_DNA"/>
</dbReference>
<organism evidence="3 4">
    <name type="scientific">Antiquaquibacter soli</name>
    <dbReference type="NCBI Taxonomy" id="3064523"/>
    <lineage>
        <taxon>Bacteria</taxon>
        <taxon>Bacillati</taxon>
        <taxon>Actinomycetota</taxon>
        <taxon>Actinomycetes</taxon>
        <taxon>Micrococcales</taxon>
        <taxon>Microbacteriaceae</taxon>
        <taxon>Antiquaquibacter</taxon>
    </lineage>
</organism>
<evidence type="ECO:0000313" key="4">
    <source>
        <dbReference type="Proteomes" id="UP001241072"/>
    </source>
</evidence>
<dbReference type="Proteomes" id="UP001241072">
    <property type="component" value="Unassembled WGS sequence"/>
</dbReference>
<keyword evidence="4" id="KW-1185">Reference proteome</keyword>
<dbReference type="Pfam" id="PF13460">
    <property type="entry name" value="NAD_binding_10"/>
    <property type="match status" value="1"/>
</dbReference>
<accession>A0ABT9BMH8</accession>
<comment type="caution">
    <text evidence="3">The sequence shown here is derived from an EMBL/GenBank/DDBJ whole genome shotgun (WGS) entry which is preliminary data.</text>
</comment>
<evidence type="ECO:0000313" key="3">
    <source>
        <dbReference type="EMBL" id="MDO7882179.1"/>
    </source>
</evidence>
<dbReference type="RefSeq" id="WP_305002562.1">
    <property type="nucleotide sequence ID" value="NZ_JAUQUB010000001.1"/>
</dbReference>
<proteinExistence type="predicted"/>
<protein>
    <submittedName>
        <fullName evidence="3">NAD(P)H-binding protein</fullName>
    </submittedName>
</protein>
<dbReference type="InterPro" id="IPR036291">
    <property type="entry name" value="NAD(P)-bd_dom_sf"/>
</dbReference>
<evidence type="ECO:0000256" key="1">
    <source>
        <dbReference type="ARBA" id="ARBA00022857"/>
    </source>
</evidence>
<dbReference type="Gene3D" id="3.40.50.720">
    <property type="entry name" value="NAD(P)-binding Rossmann-like Domain"/>
    <property type="match status" value="1"/>
</dbReference>